<reference evidence="10 11" key="1">
    <citation type="submission" date="2018-03" db="EMBL/GenBank/DDBJ databases">
        <title>Genomic Encyclopedia of Type Strains, Phase III (KMG-III): the genomes of soil and plant-associated and newly described type strains.</title>
        <authorList>
            <person name="Whitman W."/>
        </authorList>
    </citation>
    <scope>NUCLEOTIDE SEQUENCE [LARGE SCALE GENOMIC DNA]</scope>
    <source>
        <strain evidence="10 11">MWH-P2sevCIIIb</strain>
    </source>
</reference>
<dbReference type="NCBIfam" id="TIGR01469">
    <property type="entry name" value="cobA_cysG_Cterm"/>
    <property type="match status" value="1"/>
</dbReference>
<keyword evidence="3 8" id="KW-0489">Methyltransferase</keyword>
<evidence type="ECO:0000256" key="7">
    <source>
        <dbReference type="ARBA" id="ARBA00025705"/>
    </source>
</evidence>
<comment type="pathway">
    <text evidence="7">Porphyrin-containing compound metabolism; siroheme biosynthesis; precorrin-2 from uroporphyrinogen III: step 1/1.</text>
</comment>
<dbReference type="RefSeq" id="WP_106228088.1">
    <property type="nucleotide sequence ID" value="NZ_PVTV01000015.1"/>
</dbReference>
<dbReference type="InterPro" id="IPR014777">
    <property type="entry name" value="4pyrrole_Mease_sub1"/>
</dbReference>
<dbReference type="PANTHER" id="PTHR45790:SF3">
    <property type="entry name" value="S-ADENOSYL-L-METHIONINE-DEPENDENT UROPORPHYRINOGEN III METHYLTRANSFERASE, CHLOROPLASTIC"/>
    <property type="match status" value="1"/>
</dbReference>
<gene>
    <name evidence="10" type="ORF">BCM14_2246</name>
</gene>
<evidence type="ECO:0000259" key="9">
    <source>
        <dbReference type="Pfam" id="PF00590"/>
    </source>
</evidence>
<evidence type="ECO:0000313" key="11">
    <source>
        <dbReference type="Proteomes" id="UP000238308"/>
    </source>
</evidence>
<dbReference type="InterPro" id="IPR000878">
    <property type="entry name" value="4pyrrol_Mease"/>
</dbReference>
<dbReference type="PROSITE" id="PS00840">
    <property type="entry name" value="SUMT_2"/>
    <property type="match status" value="1"/>
</dbReference>
<dbReference type="UniPathway" id="UPA00262">
    <property type="reaction ID" value="UER00211"/>
</dbReference>
<dbReference type="InterPro" id="IPR014776">
    <property type="entry name" value="4pyrrole_Mease_sub2"/>
</dbReference>
<dbReference type="AlphaFoldDB" id="A0A2T0XDV0"/>
<dbReference type="Pfam" id="PF00590">
    <property type="entry name" value="TP_methylase"/>
    <property type="match status" value="1"/>
</dbReference>
<dbReference type="GO" id="GO:0032259">
    <property type="term" value="P:methylation"/>
    <property type="evidence" value="ECO:0007669"/>
    <property type="project" value="UniProtKB-KW"/>
</dbReference>
<evidence type="ECO:0000313" key="10">
    <source>
        <dbReference type="EMBL" id="PRY97106.1"/>
    </source>
</evidence>
<keyword evidence="4 8" id="KW-0808">Transferase</keyword>
<comment type="caution">
    <text evidence="10">The sequence shown here is derived from an EMBL/GenBank/DDBJ whole genome shotgun (WGS) entry which is preliminary data.</text>
</comment>
<evidence type="ECO:0000256" key="2">
    <source>
        <dbReference type="ARBA" id="ARBA00012162"/>
    </source>
</evidence>
<evidence type="ECO:0000256" key="5">
    <source>
        <dbReference type="ARBA" id="ARBA00022691"/>
    </source>
</evidence>
<dbReference type="PANTHER" id="PTHR45790">
    <property type="entry name" value="SIROHEME SYNTHASE-RELATED"/>
    <property type="match status" value="1"/>
</dbReference>
<evidence type="ECO:0000256" key="1">
    <source>
        <dbReference type="ARBA" id="ARBA00005879"/>
    </source>
</evidence>
<dbReference type="GO" id="GO:0019354">
    <property type="term" value="P:siroheme biosynthetic process"/>
    <property type="evidence" value="ECO:0007669"/>
    <property type="project" value="UniProtKB-UniPathway"/>
</dbReference>
<dbReference type="InterPro" id="IPR035996">
    <property type="entry name" value="4pyrrol_Methylase_sf"/>
</dbReference>
<evidence type="ECO:0000256" key="4">
    <source>
        <dbReference type="ARBA" id="ARBA00022679"/>
    </source>
</evidence>
<dbReference type="Proteomes" id="UP000238308">
    <property type="component" value="Unassembled WGS sequence"/>
</dbReference>
<dbReference type="CDD" id="cd11642">
    <property type="entry name" value="SUMT"/>
    <property type="match status" value="1"/>
</dbReference>
<dbReference type="EMBL" id="PVTV01000015">
    <property type="protein sequence ID" value="PRY97106.1"/>
    <property type="molecule type" value="Genomic_DNA"/>
</dbReference>
<dbReference type="SUPFAM" id="SSF53790">
    <property type="entry name" value="Tetrapyrrole methylase"/>
    <property type="match status" value="1"/>
</dbReference>
<dbReference type="EC" id="2.1.1.107" evidence="2"/>
<keyword evidence="6" id="KW-0627">Porphyrin biosynthesis</keyword>
<dbReference type="OrthoDB" id="9815856at2"/>
<dbReference type="NCBIfam" id="NF004790">
    <property type="entry name" value="PRK06136.1"/>
    <property type="match status" value="1"/>
</dbReference>
<name>A0A2T0XDV0_9BURK</name>
<protein>
    <recommendedName>
        <fullName evidence="2">uroporphyrinogen-III C-methyltransferase</fullName>
        <ecNumber evidence="2">2.1.1.107</ecNumber>
    </recommendedName>
</protein>
<dbReference type="FunFam" id="3.40.1010.10:FF:000001">
    <property type="entry name" value="Siroheme synthase"/>
    <property type="match status" value="1"/>
</dbReference>
<evidence type="ECO:0000256" key="6">
    <source>
        <dbReference type="ARBA" id="ARBA00023244"/>
    </source>
</evidence>
<dbReference type="InterPro" id="IPR003043">
    <property type="entry name" value="Uropor_MeTrfase_CS"/>
</dbReference>
<dbReference type="GO" id="GO:0004851">
    <property type="term" value="F:uroporphyrin-III C-methyltransferase activity"/>
    <property type="evidence" value="ECO:0007669"/>
    <property type="project" value="UniProtKB-EC"/>
</dbReference>
<dbReference type="InterPro" id="IPR050161">
    <property type="entry name" value="Siro_Cobalamin_biosynth"/>
</dbReference>
<organism evidence="10 11">
    <name type="scientific">Jezberella montanilacus</name>
    <dbReference type="NCBI Taxonomy" id="323426"/>
    <lineage>
        <taxon>Bacteria</taxon>
        <taxon>Pseudomonadati</taxon>
        <taxon>Pseudomonadota</taxon>
        <taxon>Betaproteobacteria</taxon>
        <taxon>Burkholderiales</taxon>
        <taxon>Alcaligenaceae</taxon>
        <taxon>Jezberella</taxon>
    </lineage>
</organism>
<proteinExistence type="inferred from homology"/>
<evidence type="ECO:0000256" key="8">
    <source>
        <dbReference type="RuleBase" id="RU003960"/>
    </source>
</evidence>
<keyword evidence="11" id="KW-1185">Reference proteome</keyword>
<sequence length="261" mass="28248">MSVTLIGAGPGDPELMTRKAWRILGDAQVVLYDALIDFEGMREAAPHAKWLDVGKRLDQPSVEQAFICASLLTFAKQGLNVVRLKGGDPSIFGRMAEELEILRRNHIDFEIVPGVTAACAAAAELQASLTLRGVSRSVAFVTPRVGRREQENETQWLDASMAAETVILYMAGSQSQLVCQRLIDAGKSPTTTICLVENASRSGRRLRSSLAAIAAAGFAKCDGPVTLVIGDAMNEVAAERLSQPDHIEFGYKNDSREFASR</sequence>
<dbReference type="InterPro" id="IPR006366">
    <property type="entry name" value="CobA/CysG_C"/>
</dbReference>
<accession>A0A2T0XDV0</accession>
<evidence type="ECO:0000256" key="3">
    <source>
        <dbReference type="ARBA" id="ARBA00022603"/>
    </source>
</evidence>
<dbReference type="Gene3D" id="3.30.950.10">
    <property type="entry name" value="Methyltransferase, Cobalt-precorrin-4 Transmethylase, Domain 2"/>
    <property type="match status" value="1"/>
</dbReference>
<comment type="similarity">
    <text evidence="1 8">Belongs to the precorrin methyltransferase family.</text>
</comment>
<keyword evidence="5" id="KW-0949">S-adenosyl-L-methionine</keyword>
<dbReference type="Gene3D" id="3.40.1010.10">
    <property type="entry name" value="Cobalt-precorrin-4 Transmethylase, Domain 1"/>
    <property type="match status" value="1"/>
</dbReference>
<feature type="domain" description="Tetrapyrrole methylase" evidence="9">
    <location>
        <begin position="3"/>
        <end position="209"/>
    </location>
</feature>